<sequence length="407" mass="45330">MRTATPEEQALWPAPNFDNPEKLHGPVIGVTVTTFILAVAFLTTRTLGKRLLRQTLEADDYLMFGAMLVAIPTSVFPLVCLNLGLGLHVWDQKPEWHTLYAKLNFASDICFPTACMLTKVSQCFSYLRLFPGRSNEVFCHVMIVFITMYTIGCIFMSLLQCHPIRAHWSSDAGLECMNTRATFAAIAALNSFSDLTIYLRPAKPLLVLPMPAKQRWGLILLVSISLLPCIAGLLRLYYVEAFYNSVDELWNASVVWAIMMIEMNLGIVCSCFFGVQPILALVFPRFFASFYPSQDGSPTRIHRRGSGYPGAMEAYPLSDCGKPGEQRKNETDTFETLWTPEGSGSNFASASSSGRKRGVLLVPGVITVDTEFSVEEEITPCHTPMIEYGGKMDYLMGMPSEDWTGTR</sequence>
<keyword evidence="9" id="KW-1185">Reference proteome</keyword>
<feature type="transmembrane region" description="Helical" evidence="6">
    <location>
        <begin position="62"/>
        <end position="87"/>
    </location>
</feature>
<keyword evidence="4 6" id="KW-0472">Membrane</keyword>
<evidence type="ECO:0000256" key="5">
    <source>
        <dbReference type="ARBA" id="ARBA00038359"/>
    </source>
</evidence>
<protein>
    <recommendedName>
        <fullName evidence="7">Rhodopsin domain-containing protein</fullName>
    </recommendedName>
</protein>
<evidence type="ECO:0000313" key="8">
    <source>
        <dbReference type="EMBL" id="KAF9696196.1"/>
    </source>
</evidence>
<dbReference type="PANTHER" id="PTHR33048:SF129">
    <property type="entry name" value="INTEGRAL MEMBRANE PROTEIN-RELATED"/>
    <property type="match status" value="1"/>
</dbReference>
<comment type="caution">
    <text evidence="8">The sequence shown here is derived from an EMBL/GenBank/DDBJ whole genome shotgun (WGS) entry which is preliminary data.</text>
</comment>
<feature type="transmembrane region" description="Helical" evidence="6">
    <location>
        <begin position="218"/>
        <end position="238"/>
    </location>
</feature>
<reference evidence="8" key="1">
    <citation type="submission" date="2018-12" db="EMBL/GenBank/DDBJ databases">
        <authorList>
            <person name="Syme R.A."/>
            <person name="Farfan-Caceres L."/>
            <person name="Lichtenzveig J."/>
        </authorList>
    </citation>
    <scope>NUCLEOTIDE SEQUENCE</scope>
    <source>
        <strain evidence="8">Al4</strain>
    </source>
</reference>
<dbReference type="Pfam" id="PF20684">
    <property type="entry name" value="Fung_rhodopsin"/>
    <property type="match status" value="1"/>
</dbReference>
<feature type="transmembrane region" description="Helical" evidence="6">
    <location>
        <begin position="23"/>
        <end position="42"/>
    </location>
</feature>
<keyword evidence="3 6" id="KW-1133">Transmembrane helix</keyword>
<feature type="transmembrane region" description="Helical" evidence="6">
    <location>
        <begin position="258"/>
        <end position="283"/>
    </location>
</feature>
<evidence type="ECO:0000256" key="4">
    <source>
        <dbReference type="ARBA" id="ARBA00023136"/>
    </source>
</evidence>
<evidence type="ECO:0000256" key="1">
    <source>
        <dbReference type="ARBA" id="ARBA00004141"/>
    </source>
</evidence>
<accession>A0A8H7J310</accession>
<comment type="subcellular location">
    <subcellularLocation>
        <location evidence="1">Membrane</location>
        <topology evidence="1">Multi-pass membrane protein</topology>
    </subcellularLocation>
</comment>
<evidence type="ECO:0000256" key="6">
    <source>
        <dbReference type="SAM" id="Phobius"/>
    </source>
</evidence>
<dbReference type="EMBL" id="RZGK01000010">
    <property type="protein sequence ID" value="KAF9696196.1"/>
    <property type="molecule type" value="Genomic_DNA"/>
</dbReference>
<comment type="similarity">
    <text evidence="5">Belongs to the SAT4 family.</text>
</comment>
<dbReference type="GO" id="GO:0016020">
    <property type="term" value="C:membrane"/>
    <property type="evidence" value="ECO:0007669"/>
    <property type="project" value="UniProtKB-SubCell"/>
</dbReference>
<feature type="transmembrane region" description="Helical" evidence="6">
    <location>
        <begin position="137"/>
        <end position="159"/>
    </location>
</feature>
<dbReference type="InterPro" id="IPR049326">
    <property type="entry name" value="Rhodopsin_dom_fungi"/>
</dbReference>
<gene>
    <name evidence="8" type="ORF">EKO04_006242</name>
</gene>
<name>A0A8H7J310_9PLEO</name>
<evidence type="ECO:0000256" key="2">
    <source>
        <dbReference type="ARBA" id="ARBA00022692"/>
    </source>
</evidence>
<evidence type="ECO:0000256" key="3">
    <source>
        <dbReference type="ARBA" id="ARBA00022989"/>
    </source>
</evidence>
<organism evidence="8 9">
    <name type="scientific">Ascochyta lentis</name>
    <dbReference type="NCBI Taxonomy" id="205686"/>
    <lineage>
        <taxon>Eukaryota</taxon>
        <taxon>Fungi</taxon>
        <taxon>Dikarya</taxon>
        <taxon>Ascomycota</taxon>
        <taxon>Pezizomycotina</taxon>
        <taxon>Dothideomycetes</taxon>
        <taxon>Pleosporomycetidae</taxon>
        <taxon>Pleosporales</taxon>
        <taxon>Pleosporineae</taxon>
        <taxon>Didymellaceae</taxon>
        <taxon>Ascochyta</taxon>
    </lineage>
</organism>
<feature type="domain" description="Rhodopsin" evidence="7">
    <location>
        <begin position="45"/>
        <end position="279"/>
    </location>
</feature>
<reference evidence="8" key="2">
    <citation type="submission" date="2020-09" db="EMBL/GenBank/DDBJ databases">
        <title>Reference genome assembly for Australian Ascochyta lentis isolate Al4.</title>
        <authorList>
            <person name="Lee R.C."/>
            <person name="Farfan-Caceres L.M."/>
            <person name="Debler J.W."/>
            <person name="Williams A.H."/>
            <person name="Henares B.M."/>
        </authorList>
    </citation>
    <scope>NUCLEOTIDE SEQUENCE</scope>
    <source>
        <strain evidence="8">Al4</strain>
    </source>
</reference>
<evidence type="ECO:0000313" key="9">
    <source>
        <dbReference type="Proteomes" id="UP000651452"/>
    </source>
</evidence>
<keyword evidence="2 6" id="KW-0812">Transmembrane</keyword>
<dbReference type="InterPro" id="IPR052337">
    <property type="entry name" value="SAT4-like"/>
</dbReference>
<dbReference type="AlphaFoldDB" id="A0A8H7J310"/>
<evidence type="ECO:0000259" key="7">
    <source>
        <dbReference type="Pfam" id="PF20684"/>
    </source>
</evidence>
<dbReference type="PANTHER" id="PTHR33048">
    <property type="entry name" value="PTH11-LIKE INTEGRAL MEMBRANE PROTEIN (AFU_ORTHOLOGUE AFUA_5G11245)"/>
    <property type="match status" value="1"/>
</dbReference>
<proteinExistence type="inferred from homology"/>
<dbReference type="OrthoDB" id="5401779at2759"/>
<dbReference type="Proteomes" id="UP000651452">
    <property type="component" value="Unassembled WGS sequence"/>
</dbReference>